<dbReference type="EMBL" id="VXIV02001126">
    <property type="protein sequence ID" value="KAF6034217.1"/>
    <property type="molecule type" value="Genomic_DNA"/>
</dbReference>
<proteinExistence type="predicted"/>
<keyword evidence="2" id="KW-1185">Reference proteome</keyword>
<gene>
    <name evidence="1" type="ORF">EB796_007476</name>
</gene>
<comment type="caution">
    <text evidence="1">The sequence shown here is derived from an EMBL/GenBank/DDBJ whole genome shotgun (WGS) entry which is preliminary data.</text>
</comment>
<organism evidence="1 2">
    <name type="scientific">Bugula neritina</name>
    <name type="common">Brown bryozoan</name>
    <name type="synonym">Sertularia neritina</name>
    <dbReference type="NCBI Taxonomy" id="10212"/>
    <lineage>
        <taxon>Eukaryota</taxon>
        <taxon>Metazoa</taxon>
        <taxon>Spiralia</taxon>
        <taxon>Lophotrochozoa</taxon>
        <taxon>Bryozoa</taxon>
        <taxon>Gymnolaemata</taxon>
        <taxon>Cheilostomatida</taxon>
        <taxon>Flustrina</taxon>
        <taxon>Buguloidea</taxon>
        <taxon>Bugulidae</taxon>
        <taxon>Bugula</taxon>
    </lineage>
</organism>
<reference evidence="1" key="1">
    <citation type="submission" date="2020-06" db="EMBL/GenBank/DDBJ databases">
        <title>Draft genome of Bugula neritina, a colonial animal packing powerful symbionts and potential medicines.</title>
        <authorList>
            <person name="Rayko M."/>
        </authorList>
    </citation>
    <scope>NUCLEOTIDE SEQUENCE [LARGE SCALE GENOMIC DNA]</scope>
    <source>
        <strain evidence="1">Kwan_BN1</strain>
    </source>
</reference>
<name>A0A7J7K7K7_BUGNE</name>
<sequence length="89" mass="10096">MQFTKHKDIKADGIDSLEVGQMLIRYIGHTPVRHQSNTCHIGHALVKYRSHAYKIKVIWLSHIGHTLVNTTGTATRTPAPFLWTLTPTH</sequence>
<accession>A0A7J7K7K7</accession>
<evidence type="ECO:0000313" key="2">
    <source>
        <dbReference type="Proteomes" id="UP000593567"/>
    </source>
</evidence>
<dbReference type="AlphaFoldDB" id="A0A7J7K7K7"/>
<dbReference type="Proteomes" id="UP000593567">
    <property type="component" value="Unassembled WGS sequence"/>
</dbReference>
<evidence type="ECO:0000313" key="1">
    <source>
        <dbReference type="EMBL" id="KAF6034217.1"/>
    </source>
</evidence>
<protein>
    <submittedName>
        <fullName evidence="1">Uncharacterized protein</fullName>
    </submittedName>
</protein>